<dbReference type="GO" id="GO:0004803">
    <property type="term" value="F:transposase activity"/>
    <property type="evidence" value="ECO:0007669"/>
    <property type="project" value="InterPro"/>
</dbReference>
<dbReference type="SMART" id="SM01321">
    <property type="entry name" value="Y1_Tnp"/>
    <property type="match status" value="1"/>
</dbReference>
<dbReference type="InterPro" id="IPR002686">
    <property type="entry name" value="Transposase_17"/>
</dbReference>
<comment type="caution">
    <text evidence="2">The sequence shown here is derived from an EMBL/GenBank/DDBJ whole genome shotgun (WGS) entry which is preliminary data.</text>
</comment>
<feature type="domain" description="Transposase IS200-like" evidence="1">
    <location>
        <begin position="11"/>
        <end position="123"/>
    </location>
</feature>
<gene>
    <name evidence="2" type="ORF">IAB91_05915</name>
</gene>
<dbReference type="AlphaFoldDB" id="A0A9D9IM32"/>
<dbReference type="PANTHER" id="PTHR34322">
    <property type="entry name" value="TRANSPOSASE, Y1_TNP DOMAIN-CONTAINING"/>
    <property type="match status" value="1"/>
</dbReference>
<reference evidence="2" key="1">
    <citation type="submission" date="2020-10" db="EMBL/GenBank/DDBJ databases">
        <authorList>
            <person name="Gilroy R."/>
        </authorList>
    </citation>
    <scope>NUCLEOTIDE SEQUENCE</scope>
    <source>
        <strain evidence="2">B1-13419</strain>
    </source>
</reference>
<dbReference type="EMBL" id="JADIMD010000092">
    <property type="protein sequence ID" value="MBO8474807.1"/>
    <property type="molecule type" value="Genomic_DNA"/>
</dbReference>
<dbReference type="Proteomes" id="UP000823757">
    <property type="component" value="Unassembled WGS sequence"/>
</dbReference>
<dbReference type="Gene3D" id="3.30.70.1290">
    <property type="entry name" value="Transposase IS200-like"/>
    <property type="match status" value="1"/>
</dbReference>
<dbReference type="InterPro" id="IPR036515">
    <property type="entry name" value="Transposase_17_sf"/>
</dbReference>
<dbReference type="GO" id="GO:0006313">
    <property type="term" value="P:DNA transposition"/>
    <property type="evidence" value="ECO:0007669"/>
    <property type="project" value="InterPro"/>
</dbReference>
<dbReference type="Pfam" id="PF01797">
    <property type="entry name" value="Y1_Tnp"/>
    <property type="match status" value="1"/>
</dbReference>
<evidence type="ECO:0000313" key="3">
    <source>
        <dbReference type="Proteomes" id="UP000823757"/>
    </source>
</evidence>
<dbReference type="PANTHER" id="PTHR34322:SF2">
    <property type="entry name" value="TRANSPOSASE IS200-LIKE DOMAIN-CONTAINING PROTEIN"/>
    <property type="match status" value="1"/>
</dbReference>
<accession>A0A9D9IM32</accession>
<evidence type="ECO:0000259" key="1">
    <source>
        <dbReference type="SMART" id="SM01321"/>
    </source>
</evidence>
<protein>
    <submittedName>
        <fullName evidence="2">Transposase</fullName>
    </submittedName>
</protein>
<dbReference type="GO" id="GO:0003677">
    <property type="term" value="F:DNA binding"/>
    <property type="evidence" value="ECO:0007669"/>
    <property type="project" value="InterPro"/>
</dbReference>
<name>A0A9D9IM32_9BACT</name>
<proteinExistence type="predicted"/>
<sequence>MEKRMTNEGQVKLFHISTKGKDSSLFIDESDYSKAIDICAIGAYALRIDIIAYCMMSNHVHFAVLTASEKNVNRFIIRFKKCYSKYFNEKHQVEHAFRDVSVSIKEIDSIQYFKNCIAYIMRNPVEAGVARNADQYEWSSYNCYFRNSENNALALPASSYQKRFLMDKLETHTDVTGSKMMITKNGNILPSSFVNHAFVENLYDVSREVMSRFISKVNYSAIEYELAYTGIAFQDSEVIKIASNIARSWYSKELSILDAAERSKMVKILKLKYKANSYQISRVLGLDKRMVDEITGKL</sequence>
<evidence type="ECO:0000313" key="2">
    <source>
        <dbReference type="EMBL" id="MBO8474807.1"/>
    </source>
</evidence>
<organism evidence="2 3">
    <name type="scientific">Candidatus Cryptobacteroides faecigallinarum</name>
    <dbReference type="NCBI Taxonomy" id="2840763"/>
    <lineage>
        <taxon>Bacteria</taxon>
        <taxon>Pseudomonadati</taxon>
        <taxon>Bacteroidota</taxon>
        <taxon>Bacteroidia</taxon>
        <taxon>Bacteroidales</taxon>
        <taxon>Candidatus Cryptobacteroides</taxon>
    </lineage>
</organism>
<dbReference type="SUPFAM" id="SSF143422">
    <property type="entry name" value="Transposase IS200-like"/>
    <property type="match status" value="1"/>
</dbReference>
<reference evidence="2" key="2">
    <citation type="journal article" date="2021" name="PeerJ">
        <title>Extensive microbial diversity within the chicken gut microbiome revealed by metagenomics and culture.</title>
        <authorList>
            <person name="Gilroy R."/>
            <person name="Ravi A."/>
            <person name="Getino M."/>
            <person name="Pursley I."/>
            <person name="Horton D.L."/>
            <person name="Alikhan N.F."/>
            <person name="Baker D."/>
            <person name="Gharbi K."/>
            <person name="Hall N."/>
            <person name="Watson M."/>
            <person name="Adriaenssens E.M."/>
            <person name="Foster-Nyarko E."/>
            <person name="Jarju S."/>
            <person name="Secka A."/>
            <person name="Antonio M."/>
            <person name="Oren A."/>
            <person name="Chaudhuri R.R."/>
            <person name="La Ragione R."/>
            <person name="Hildebrand F."/>
            <person name="Pallen M.J."/>
        </authorList>
    </citation>
    <scope>NUCLEOTIDE SEQUENCE</scope>
    <source>
        <strain evidence="2">B1-13419</strain>
    </source>
</reference>